<dbReference type="AlphaFoldDB" id="A0A1C7P2S7"/>
<keyword evidence="3" id="KW-1185">Reference proteome</keyword>
<dbReference type="PATRIC" id="fig|1612624.7.peg.5829"/>
<evidence type="ECO:0000256" key="1">
    <source>
        <dbReference type="ARBA" id="ARBA00023239"/>
    </source>
</evidence>
<keyword evidence="1" id="KW-0456">Lyase</keyword>
<dbReference type="EMBL" id="LGLV01000012">
    <property type="protein sequence ID" value="OBZ93984.1"/>
    <property type="molecule type" value="Genomic_DNA"/>
</dbReference>
<dbReference type="STRING" id="1612624.ADU59_19310"/>
<accession>A0A1C7P2S7</accession>
<proteinExistence type="predicted"/>
<dbReference type="SUPFAM" id="SSF54637">
    <property type="entry name" value="Thioesterase/thiol ester dehydrase-isomerase"/>
    <property type="match status" value="1"/>
</dbReference>
<reference evidence="2 3" key="1">
    <citation type="journal article" date="2016" name="Syst. Appl. Microbiol.">
        <title>Pararhizobium polonicum sp. nov. isolated from tumors on stone fruit rootstocks.</title>
        <authorList>
            <person name="Pulawska J."/>
            <person name="Kuzmanovic N."/>
            <person name="Willems A."/>
            <person name="Pothier J.F."/>
        </authorList>
    </citation>
    <scope>NUCLEOTIDE SEQUENCE [LARGE SCALE GENOMIC DNA]</scope>
    <source>
        <strain evidence="2 3">F5.1</strain>
    </source>
</reference>
<dbReference type="InterPro" id="IPR013114">
    <property type="entry name" value="FabA_FabZ"/>
</dbReference>
<organism evidence="2 3">
    <name type="scientific">Pararhizobium polonicum</name>
    <dbReference type="NCBI Taxonomy" id="1612624"/>
    <lineage>
        <taxon>Bacteria</taxon>
        <taxon>Pseudomonadati</taxon>
        <taxon>Pseudomonadota</taxon>
        <taxon>Alphaproteobacteria</taxon>
        <taxon>Hyphomicrobiales</taxon>
        <taxon>Rhizobiaceae</taxon>
        <taxon>Rhizobium/Agrobacterium group</taxon>
        <taxon>Pararhizobium</taxon>
    </lineage>
</organism>
<comment type="caution">
    <text evidence="2">The sequence shown here is derived from an EMBL/GenBank/DDBJ whole genome shotgun (WGS) entry which is preliminary data.</text>
</comment>
<dbReference type="Pfam" id="PF07977">
    <property type="entry name" value="FabA"/>
    <property type="match status" value="1"/>
</dbReference>
<dbReference type="InterPro" id="IPR029069">
    <property type="entry name" value="HotDog_dom_sf"/>
</dbReference>
<evidence type="ECO:0000313" key="3">
    <source>
        <dbReference type="Proteomes" id="UP000093111"/>
    </source>
</evidence>
<dbReference type="PANTHER" id="PTHR30272:SF1">
    <property type="entry name" value="3-HYDROXYACYL-[ACYL-CARRIER-PROTEIN] DEHYDRATASE"/>
    <property type="match status" value="1"/>
</dbReference>
<dbReference type="RefSeq" id="WP_068955916.1">
    <property type="nucleotide sequence ID" value="NZ_LGLV01000012.1"/>
</dbReference>
<dbReference type="GO" id="GO:0016829">
    <property type="term" value="F:lyase activity"/>
    <property type="evidence" value="ECO:0007669"/>
    <property type="project" value="UniProtKB-KW"/>
</dbReference>
<name>A0A1C7P2S7_9HYPH</name>
<gene>
    <name evidence="2" type="ORF">ADU59_19310</name>
</gene>
<dbReference type="OrthoDB" id="9812462at2"/>
<dbReference type="Proteomes" id="UP000093111">
    <property type="component" value="Unassembled WGS sequence"/>
</dbReference>
<dbReference type="PANTHER" id="PTHR30272">
    <property type="entry name" value="3-HYDROXYACYL-[ACYL-CARRIER-PROTEIN] DEHYDRATASE"/>
    <property type="match status" value="1"/>
</dbReference>
<protein>
    <submittedName>
        <fullName evidence="2">3-hydroxyacyl-ACP dehydratase</fullName>
    </submittedName>
</protein>
<evidence type="ECO:0000313" key="2">
    <source>
        <dbReference type="EMBL" id="OBZ93984.1"/>
    </source>
</evidence>
<dbReference type="Gene3D" id="3.10.129.10">
    <property type="entry name" value="Hotdog Thioesterase"/>
    <property type="match status" value="1"/>
</dbReference>
<sequence>MLLEYFQMIDRVETVDLNAKTLTARSVVPAKSPVFEGHFPGYPLVPGVLLIETMAQACGFLVLAATDFAAMPFLMSVDSAKMRTFVEPEAVLDIEAFLEHDGSGFAVVKAKITSQGKKVCDAQLKLRTMPFDQVPLGPIVRKRAEEVGLIAAMAHSATTEE</sequence>